<keyword evidence="2" id="KW-1003">Cell membrane</keyword>
<keyword evidence="11" id="KW-1185">Reference proteome</keyword>
<evidence type="ECO:0000256" key="6">
    <source>
        <dbReference type="ARBA" id="ARBA00022989"/>
    </source>
</evidence>
<keyword evidence="9 10" id="KW-0807">Transducer</keyword>
<evidence type="ECO:0000256" key="5">
    <source>
        <dbReference type="ARBA" id="ARBA00022725"/>
    </source>
</evidence>
<keyword evidence="4 10" id="KW-0812">Transmembrane</keyword>
<keyword evidence="3 10" id="KW-0716">Sensory transduction</keyword>
<evidence type="ECO:0000256" key="9">
    <source>
        <dbReference type="ARBA" id="ARBA00023224"/>
    </source>
</evidence>
<feature type="transmembrane region" description="Helical" evidence="10">
    <location>
        <begin position="301"/>
        <end position="326"/>
    </location>
</feature>
<keyword evidence="7 10" id="KW-0472">Membrane</keyword>
<dbReference type="PANTHER" id="PTHR21137">
    <property type="entry name" value="ODORANT RECEPTOR"/>
    <property type="match status" value="1"/>
</dbReference>
<dbReference type="GO" id="GO:0007165">
    <property type="term" value="P:signal transduction"/>
    <property type="evidence" value="ECO:0007669"/>
    <property type="project" value="UniProtKB-KW"/>
</dbReference>
<keyword evidence="6 10" id="KW-1133">Transmembrane helix</keyword>
<dbReference type="GeneID" id="108627101"/>
<protein>
    <recommendedName>
        <fullName evidence="10">Odorant receptor</fullName>
    </recommendedName>
</protein>
<accession>A0AAJ7S573</accession>
<comment type="caution">
    <text evidence="10">Lacks conserved residue(s) required for the propagation of feature annotation.</text>
</comment>
<dbReference type="Proteomes" id="UP000694925">
    <property type="component" value="Unplaced"/>
</dbReference>
<organism evidence="11 12">
    <name type="scientific">Ceratina calcarata</name>
    <dbReference type="NCBI Taxonomy" id="156304"/>
    <lineage>
        <taxon>Eukaryota</taxon>
        <taxon>Metazoa</taxon>
        <taxon>Ecdysozoa</taxon>
        <taxon>Arthropoda</taxon>
        <taxon>Hexapoda</taxon>
        <taxon>Insecta</taxon>
        <taxon>Pterygota</taxon>
        <taxon>Neoptera</taxon>
        <taxon>Endopterygota</taxon>
        <taxon>Hymenoptera</taxon>
        <taxon>Apocrita</taxon>
        <taxon>Aculeata</taxon>
        <taxon>Apoidea</taxon>
        <taxon>Anthophila</taxon>
        <taxon>Apidae</taxon>
        <taxon>Ceratina</taxon>
        <taxon>Zadontomerus</taxon>
    </lineage>
</organism>
<proteinExistence type="inferred from homology"/>
<evidence type="ECO:0000256" key="4">
    <source>
        <dbReference type="ARBA" id="ARBA00022692"/>
    </source>
</evidence>
<comment type="similarity">
    <text evidence="10">Belongs to the insect chemoreceptor superfamily. Heteromeric odorant receptor channel (TC 1.A.69) family.</text>
</comment>
<feature type="transmembrane region" description="Helical" evidence="10">
    <location>
        <begin position="182"/>
        <end position="202"/>
    </location>
</feature>
<evidence type="ECO:0000313" key="12">
    <source>
        <dbReference type="RefSeq" id="XP_026671133.1"/>
    </source>
</evidence>
<dbReference type="GO" id="GO:0005549">
    <property type="term" value="F:odorant binding"/>
    <property type="evidence" value="ECO:0007669"/>
    <property type="project" value="InterPro"/>
</dbReference>
<dbReference type="KEGG" id="ccal:108627101"/>
<sequence length="395" mass="45240">MAIHINTMHSSEVEVRYLYVNKDCGSVAGVWPYANKQRKWICRTAMIFIAITSLITQIAKVIIDLSVDSLIEQCPFLVIALGIIIKETNYIIHEEELKSVFGFLFKDWMMDRPKDEFDIMDKYAKRGLFFSRLYVANGCFCYIIFTLVAVTPRILDIVSPRNESRGVGFIYPAYYALDEEEHYYIILAHMLSVITVTFFVYISCDSIYMTIIQHACGLLNVTGYRFLSAVQDTDKNGNMKVADEEYQKVCFSVKAHQHAMEYIGMIERMHDSYLFLVVTLIILSFSITLVKATTMEPSVEFYKYCGFLVVQLVHLLFLSIQGYFIIMAHDNVYNNIYNGLWYLSTAKTQALYALALRRNLTPPLLTAGGIMTLDLESFSEILKASVSYCTVLKSS</sequence>
<keyword evidence="5 10" id="KW-0552">Olfaction</keyword>
<evidence type="ECO:0000256" key="8">
    <source>
        <dbReference type="ARBA" id="ARBA00023170"/>
    </source>
</evidence>
<evidence type="ECO:0000313" key="11">
    <source>
        <dbReference type="Proteomes" id="UP000694925"/>
    </source>
</evidence>
<name>A0AAJ7S573_9HYME</name>
<comment type="subcellular location">
    <subcellularLocation>
        <location evidence="1 10">Cell membrane</location>
        <topology evidence="1 10">Multi-pass membrane protein</topology>
    </subcellularLocation>
</comment>
<dbReference type="Pfam" id="PF02949">
    <property type="entry name" value="7tm_6"/>
    <property type="match status" value="1"/>
</dbReference>
<feature type="transmembrane region" description="Helical" evidence="10">
    <location>
        <begin position="133"/>
        <end position="155"/>
    </location>
</feature>
<keyword evidence="8 10" id="KW-0675">Receptor</keyword>
<feature type="transmembrane region" description="Helical" evidence="10">
    <location>
        <begin position="273"/>
        <end position="295"/>
    </location>
</feature>
<dbReference type="AlphaFoldDB" id="A0AAJ7S573"/>
<dbReference type="InterPro" id="IPR004117">
    <property type="entry name" value="7tm6_olfct_rcpt"/>
</dbReference>
<evidence type="ECO:0000256" key="1">
    <source>
        <dbReference type="ARBA" id="ARBA00004651"/>
    </source>
</evidence>
<evidence type="ECO:0000256" key="7">
    <source>
        <dbReference type="ARBA" id="ARBA00023136"/>
    </source>
</evidence>
<evidence type="ECO:0000256" key="10">
    <source>
        <dbReference type="RuleBase" id="RU351113"/>
    </source>
</evidence>
<evidence type="ECO:0000256" key="2">
    <source>
        <dbReference type="ARBA" id="ARBA00022475"/>
    </source>
</evidence>
<dbReference type="RefSeq" id="XP_026671133.1">
    <property type="nucleotide sequence ID" value="XM_026815332.1"/>
</dbReference>
<dbReference type="PANTHER" id="PTHR21137:SF35">
    <property type="entry name" value="ODORANT RECEPTOR 19A-RELATED"/>
    <property type="match status" value="1"/>
</dbReference>
<dbReference type="GO" id="GO:0004984">
    <property type="term" value="F:olfactory receptor activity"/>
    <property type="evidence" value="ECO:0007669"/>
    <property type="project" value="InterPro"/>
</dbReference>
<dbReference type="GO" id="GO:0005886">
    <property type="term" value="C:plasma membrane"/>
    <property type="evidence" value="ECO:0007669"/>
    <property type="project" value="UniProtKB-SubCell"/>
</dbReference>
<gene>
    <name evidence="12" type="primary">LOC108627101</name>
</gene>
<evidence type="ECO:0000256" key="3">
    <source>
        <dbReference type="ARBA" id="ARBA00022606"/>
    </source>
</evidence>
<reference evidence="12" key="1">
    <citation type="submission" date="2025-08" db="UniProtKB">
        <authorList>
            <consortium name="RefSeq"/>
        </authorList>
    </citation>
    <scope>IDENTIFICATION</scope>
    <source>
        <tissue evidence="12">Whole body</tissue>
    </source>
</reference>